<comment type="similarity">
    <text evidence="1">Belongs to the mandelate racemase/muconate lactonizing enzyme family.</text>
</comment>
<name>A0ABW5L8T7_9SPHI</name>
<dbReference type="InterPro" id="IPR029065">
    <property type="entry name" value="Enolase_C-like"/>
</dbReference>
<evidence type="ECO:0000259" key="3">
    <source>
        <dbReference type="Pfam" id="PF13378"/>
    </source>
</evidence>
<keyword evidence="2" id="KW-0479">Metal-binding</keyword>
<comment type="caution">
    <text evidence="4">The sequence shown here is derived from an EMBL/GenBank/DDBJ whole genome shotgun (WGS) entry which is preliminary data.</text>
</comment>
<dbReference type="SUPFAM" id="SSF54826">
    <property type="entry name" value="Enolase N-terminal domain-like"/>
    <property type="match status" value="1"/>
</dbReference>
<reference evidence="5" key="1">
    <citation type="journal article" date="2019" name="Int. J. Syst. Evol. Microbiol.">
        <title>The Global Catalogue of Microorganisms (GCM) 10K type strain sequencing project: providing services to taxonomists for standard genome sequencing and annotation.</title>
        <authorList>
            <consortium name="The Broad Institute Genomics Platform"/>
            <consortium name="The Broad Institute Genome Sequencing Center for Infectious Disease"/>
            <person name="Wu L."/>
            <person name="Ma J."/>
        </authorList>
    </citation>
    <scope>NUCLEOTIDE SEQUENCE [LARGE SCALE GENOMIC DNA]</scope>
    <source>
        <strain evidence="5">KCTC 52298</strain>
    </source>
</reference>
<dbReference type="Pfam" id="PF13378">
    <property type="entry name" value="MR_MLE_C"/>
    <property type="match status" value="1"/>
</dbReference>
<accession>A0ABW5L8T7</accession>
<dbReference type="Proteomes" id="UP001597440">
    <property type="component" value="Unassembled WGS sequence"/>
</dbReference>
<feature type="domain" description="Enolase C-terminal" evidence="3">
    <location>
        <begin position="184"/>
        <end position="365"/>
    </location>
</feature>
<dbReference type="PANTHER" id="PTHR48080:SF3">
    <property type="entry name" value="ENOLASE SUPERFAMILY MEMBER DDB_G0284701"/>
    <property type="match status" value="1"/>
</dbReference>
<dbReference type="PANTHER" id="PTHR48080">
    <property type="entry name" value="D-GALACTONATE DEHYDRATASE-RELATED"/>
    <property type="match status" value="1"/>
</dbReference>
<dbReference type="EMBL" id="JBHULD010000018">
    <property type="protein sequence ID" value="MFD2556475.1"/>
    <property type="molecule type" value="Genomic_DNA"/>
</dbReference>
<evidence type="ECO:0000313" key="5">
    <source>
        <dbReference type="Proteomes" id="UP001597440"/>
    </source>
</evidence>
<dbReference type="RefSeq" id="WP_210352465.1">
    <property type="nucleotide sequence ID" value="NZ_JAEQMU010000001.1"/>
</dbReference>
<evidence type="ECO:0000256" key="2">
    <source>
        <dbReference type="ARBA" id="ARBA00022723"/>
    </source>
</evidence>
<dbReference type="Gene3D" id="3.20.20.120">
    <property type="entry name" value="Enolase-like C-terminal domain"/>
    <property type="match status" value="1"/>
</dbReference>
<evidence type="ECO:0000313" key="4">
    <source>
        <dbReference type="EMBL" id="MFD2556475.1"/>
    </source>
</evidence>
<proteinExistence type="inferred from homology"/>
<gene>
    <name evidence="4" type="ORF">ACFSQW_18915</name>
</gene>
<dbReference type="SUPFAM" id="SSF51604">
    <property type="entry name" value="Enolase C-terminal domain-like"/>
    <property type="match status" value="1"/>
</dbReference>
<sequence>MKEIEITGIDSNFQREELKHFFGFKGGYLTELWQNIVHITSKNGFDSIGMATQSVLYGDSNLFASTSESNGNALMFVTTNRALKAINGSKFETPIALLDQIIPQLYHEAKEITGINQLNINFLYNALSSIDNALWLLYAAENSLSTFYDMIPFPYKSALSHQNKKIAIMFQIPYNMPISDIVKAAEEGYFVFKIKTGFPGSPEEMLRKDINRLTEIHQALNTKNTSQTPTGKLYYTMDANGRYPDKEMLFKYLDHARAIGAFEHILLYEEPFVEHNTENVSDMGILIAADESIHTEKDAYAKLNLGYGAFVLKGIAKTLSSTMKIANIAYQHQIPCICSDLTVNPILVEWNKNVAAAVAPFPGLEMGIIETNGDMNYKNWTAMKSRHPYPQAKWANAINGAFELDGHYFENGGGIFDVPSYYRNFFKQK</sequence>
<dbReference type="InterPro" id="IPR029017">
    <property type="entry name" value="Enolase-like_N"/>
</dbReference>
<organism evidence="4 5">
    <name type="scientific">Sphingobacterium tabacisoli</name>
    <dbReference type="NCBI Taxonomy" id="2044855"/>
    <lineage>
        <taxon>Bacteria</taxon>
        <taxon>Pseudomonadati</taxon>
        <taxon>Bacteroidota</taxon>
        <taxon>Sphingobacteriia</taxon>
        <taxon>Sphingobacteriales</taxon>
        <taxon>Sphingobacteriaceae</taxon>
        <taxon>Sphingobacterium</taxon>
    </lineage>
</organism>
<dbReference type="InterPro" id="IPR034593">
    <property type="entry name" value="DgoD-like"/>
</dbReference>
<protein>
    <submittedName>
        <fullName evidence="4">Enolase C-terminal domain-like protein</fullName>
    </submittedName>
</protein>
<dbReference type="InterPro" id="IPR036849">
    <property type="entry name" value="Enolase-like_C_sf"/>
</dbReference>
<keyword evidence="5" id="KW-1185">Reference proteome</keyword>
<evidence type="ECO:0000256" key="1">
    <source>
        <dbReference type="ARBA" id="ARBA00008031"/>
    </source>
</evidence>